<protein>
    <submittedName>
        <fullName evidence="1">Uncharacterized protein</fullName>
    </submittedName>
</protein>
<proteinExistence type="predicted"/>
<dbReference type="RefSeq" id="WP_138150924.1">
    <property type="nucleotide sequence ID" value="NZ_VANU01000001.1"/>
</dbReference>
<name>A0A5R8Y3G5_9BACT</name>
<reference evidence="1 2" key="1">
    <citation type="submission" date="2019-05" db="EMBL/GenBank/DDBJ databases">
        <title>Arcobacter sp. nov., isolated from sea sediment.</title>
        <authorList>
            <person name="Kim W."/>
        </authorList>
    </citation>
    <scope>NUCLEOTIDE SEQUENCE [LARGE SCALE GENOMIC DNA]</scope>
    <source>
        <strain evidence="1 2">CAU 1517</strain>
    </source>
</reference>
<dbReference type="OrthoDB" id="5366187at2"/>
<keyword evidence="2" id="KW-1185">Reference proteome</keyword>
<gene>
    <name evidence="1" type="ORF">FDK22_01075</name>
</gene>
<dbReference type="Proteomes" id="UP000308901">
    <property type="component" value="Unassembled WGS sequence"/>
</dbReference>
<sequence>MKKLIILFLTFVYSFALTPYSLENIKEVNLKFLNKKENISKKLEEKITKKVKEELEKLGIKTNTQNYSNFIIKAKIVKIADKQFVQTSIMIVEDIKPVRDESLLTIAITYKKDDSFIAENLEVDIYESIVDYLLEDFIEQYKAEN</sequence>
<dbReference type="AlphaFoldDB" id="A0A5R8Y3G5"/>
<organism evidence="1 2">
    <name type="scientific">Arcobacter arenosus</name>
    <dbReference type="NCBI Taxonomy" id="2576037"/>
    <lineage>
        <taxon>Bacteria</taxon>
        <taxon>Pseudomonadati</taxon>
        <taxon>Campylobacterota</taxon>
        <taxon>Epsilonproteobacteria</taxon>
        <taxon>Campylobacterales</taxon>
        <taxon>Arcobacteraceae</taxon>
        <taxon>Arcobacter</taxon>
    </lineage>
</organism>
<evidence type="ECO:0000313" key="2">
    <source>
        <dbReference type="Proteomes" id="UP000308901"/>
    </source>
</evidence>
<accession>A0A5R8Y3G5</accession>
<comment type="caution">
    <text evidence="1">The sequence shown here is derived from an EMBL/GenBank/DDBJ whole genome shotgun (WGS) entry which is preliminary data.</text>
</comment>
<dbReference type="EMBL" id="VANU01000001">
    <property type="protein sequence ID" value="TLP40634.1"/>
    <property type="molecule type" value="Genomic_DNA"/>
</dbReference>
<evidence type="ECO:0000313" key="1">
    <source>
        <dbReference type="EMBL" id="TLP40634.1"/>
    </source>
</evidence>